<protein>
    <recommendedName>
        <fullName evidence="1">Methyltransferase domain-containing protein</fullName>
    </recommendedName>
</protein>
<dbReference type="Gene3D" id="3.40.50.150">
    <property type="entry name" value="Vaccinia Virus protein VP39"/>
    <property type="match status" value="1"/>
</dbReference>
<gene>
    <name evidence="2" type="ORF">A3E39_02960</name>
</gene>
<reference evidence="2 3" key="1">
    <citation type="journal article" date="2016" name="Nat. Commun.">
        <title>Thousands of microbial genomes shed light on interconnected biogeochemical processes in an aquifer system.</title>
        <authorList>
            <person name="Anantharaman K."/>
            <person name="Brown C.T."/>
            <person name="Hug L.A."/>
            <person name="Sharon I."/>
            <person name="Castelle C.J."/>
            <person name="Probst A.J."/>
            <person name="Thomas B.C."/>
            <person name="Singh A."/>
            <person name="Wilkins M.J."/>
            <person name="Karaoz U."/>
            <person name="Brodie E.L."/>
            <person name="Williams K.H."/>
            <person name="Hubbard S.S."/>
            <person name="Banfield J.F."/>
        </authorList>
    </citation>
    <scope>NUCLEOTIDE SEQUENCE [LARGE SCALE GENOMIC DNA]</scope>
</reference>
<dbReference type="Pfam" id="PF13649">
    <property type="entry name" value="Methyltransf_25"/>
    <property type="match status" value="1"/>
</dbReference>
<dbReference type="Proteomes" id="UP000176603">
    <property type="component" value="Unassembled WGS sequence"/>
</dbReference>
<accession>A0A1F7UIU7</accession>
<organism evidence="2 3">
    <name type="scientific">Candidatus Uhrbacteria bacterium RIFCSPHIGHO2_12_FULL_60_25</name>
    <dbReference type="NCBI Taxonomy" id="1802399"/>
    <lineage>
        <taxon>Bacteria</taxon>
        <taxon>Candidatus Uhriibacteriota</taxon>
    </lineage>
</organism>
<proteinExistence type="predicted"/>
<dbReference type="Gene3D" id="2.20.25.110">
    <property type="entry name" value="S-adenosyl-L-methionine-dependent methyltransferases"/>
    <property type="match status" value="1"/>
</dbReference>
<evidence type="ECO:0000259" key="1">
    <source>
        <dbReference type="Pfam" id="PF13649"/>
    </source>
</evidence>
<feature type="domain" description="Methyltransferase" evidence="1">
    <location>
        <begin position="51"/>
        <end position="142"/>
    </location>
</feature>
<dbReference type="SUPFAM" id="SSF53335">
    <property type="entry name" value="S-adenosyl-L-methionine-dependent methyltransferases"/>
    <property type="match status" value="1"/>
</dbReference>
<dbReference type="CDD" id="cd02440">
    <property type="entry name" value="AdoMet_MTases"/>
    <property type="match status" value="1"/>
</dbReference>
<dbReference type="STRING" id="1802399.A3E39_02960"/>
<dbReference type="InterPro" id="IPR029063">
    <property type="entry name" value="SAM-dependent_MTases_sf"/>
</dbReference>
<sequence length="230" mass="26833">MQPKSKGTKYYYGKRGTYLREHAQFLHEANLEKDASFLVKALGLKKRQFTLDIACGQGRHVHALARRGYSVDGVDFSDHLLALAKKSTDKTLKHRSMFYRSDVSKLALKKRYNRAYWFFSDLANINIPKTLMAISRNLEVGGRFLLDTDNVFRLIRYLHKNKKTDFVFNAQRLELVDVRHGLVIPYPVVPMWREWLNQAGLRIERVMGDYQFHPYTALSPRLILIIKKTA</sequence>
<evidence type="ECO:0000313" key="3">
    <source>
        <dbReference type="Proteomes" id="UP000176603"/>
    </source>
</evidence>
<evidence type="ECO:0000313" key="2">
    <source>
        <dbReference type="EMBL" id="OGL78192.1"/>
    </source>
</evidence>
<name>A0A1F7UIU7_9BACT</name>
<dbReference type="InterPro" id="IPR041698">
    <property type="entry name" value="Methyltransf_25"/>
</dbReference>
<dbReference type="EMBL" id="MGEH01000036">
    <property type="protein sequence ID" value="OGL78192.1"/>
    <property type="molecule type" value="Genomic_DNA"/>
</dbReference>
<comment type="caution">
    <text evidence="2">The sequence shown here is derived from an EMBL/GenBank/DDBJ whole genome shotgun (WGS) entry which is preliminary data.</text>
</comment>
<dbReference type="AlphaFoldDB" id="A0A1F7UIU7"/>